<evidence type="ECO:0000313" key="2">
    <source>
        <dbReference type="EMBL" id="KAK4374987.1"/>
    </source>
</evidence>
<organism evidence="2 3">
    <name type="scientific">Anisodus tanguticus</name>
    <dbReference type="NCBI Taxonomy" id="243964"/>
    <lineage>
        <taxon>Eukaryota</taxon>
        <taxon>Viridiplantae</taxon>
        <taxon>Streptophyta</taxon>
        <taxon>Embryophyta</taxon>
        <taxon>Tracheophyta</taxon>
        <taxon>Spermatophyta</taxon>
        <taxon>Magnoliopsida</taxon>
        <taxon>eudicotyledons</taxon>
        <taxon>Gunneridae</taxon>
        <taxon>Pentapetalae</taxon>
        <taxon>asterids</taxon>
        <taxon>lamiids</taxon>
        <taxon>Solanales</taxon>
        <taxon>Solanaceae</taxon>
        <taxon>Solanoideae</taxon>
        <taxon>Hyoscyameae</taxon>
        <taxon>Anisodus</taxon>
    </lineage>
</organism>
<reference evidence="2" key="1">
    <citation type="submission" date="2023-12" db="EMBL/GenBank/DDBJ databases">
        <title>Genome assembly of Anisodus tanguticus.</title>
        <authorList>
            <person name="Wang Y.-J."/>
        </authorList>
    </citation>
    <scope>NUCLEOTIDE SEQUENCE</scope>
    <source>
        <strain evidence="2">KB-2021</strain>
        <tissue evidence="2">Leaf</tissue>
    </source>
</reference>
<dbReference type="EMBL" id="JAVYJV010000003">
    <property type="protein sequence ID" value="KAK4374987.1"/>
    <property type="molecule type" value="Genomic_DNA"/>
</dbReference>
<evidence type="ECO:0000313" key="3">
    <source>
        <dbReference type="Proteomes" id="UP001291623"/>
    </source>
</evidence>
<dbReference type="Proteomes" id="UP001291623">
    <property type="component" value="Unassembled WGS sequence"/>
</dbReference>
<name>A0AAE1STJ4_9SOLA</name>
<accession>A0AAE1STJ4</accession>
<protein>
    <submittedName>
        <fullName evidence="2">Uncharacterized protein</fullName>
    </submittedName>
</protein>
<keyword evidence="3" id="KW-1185">Reference proteome</keyword>
<proteinExistence type="predicted"/>
<feature type="region of interest" description="Disordered" evidence="1">
    <location>
        <begin position="450"/>
        <end position="472"/>
    </location>
</feature>
<dbReference type="AlphaFoldDB" id="A0AAE1STJ4"/>
<evidence type="ECO:0000256" key="1">
    <source>
        <dbReference type="SAM" id="MobiDB-lite"/>
    </source>
</evidence>
<sequence length="603" mass="69657">MNSFKMNKIVFTQILRMCQDDGTICRYKFVTHQPWGMWPTPDTWMERQRDDKYLYSSKRKRASLSFAGDSEILAFSYQIIRFSCLSFNTNSSASNEGCGCDYGHYNEVREARNTHGSYVEANDSEEPYDDHHDFEGTSTYNSYSSYDEYSDEGIDLENDDSEVTYDECESQSHEKPTYRHVIFSGGGFCCPPLHSSIERSCLKGLRPPPPKISQRVVSRVQPMVKMRVESIKRFHSMLVKASVMILTVQMYRPYKIIRTIYSDPITRRYFSPKKSHDHRVYQKSTSTARFVFFTMPKMAKLLVLDAFDQSCSFILGKGINFSCPYLAEITAEPLPPTTVRTSLRYLINNLERLGVLKNQFLKKTEIPTIITGFITNFLRIMALISYWDDGIWCEGLGGVLGLVWGLKNELDRLVFGLVCLFLLLKKLGKWRMSKRKTMMTTKENELLNVETSGVKQTSSTKSNGQKEQGERSSKIIEEFLRRHTLISSLDPNHKDMEMFKIVEDQDEAIQQGDSEIAEAWFDQAAEYWKQAIALTPASHQETKNVEITINKKYTRNMNNFNKKKYGNIEHLYGESFRGSVCIRSCQERKIIPTYLIDEVISIS</sequence>
<feature type="compositionally biased region" description="Polar residues" evidence="1">
    <location>
        <begin position="450"/>
        <end position="466"/>
    </location>
</feature>
<gene>
    <name evidence="2" type="ORF">RND71_005664</name>
</gene>
<comment type="caution">
    <text evidence="2">The sequence shown here is derived from an EMBL/GenBank/DDBJ whole genome shotgun (WGS) entry which is preliminary data.</text>
</comment>